<protein>
    <recommendedName>
        <fullName evidence="2">Bacterial repeat domain-containing protein</fullName>
    </recommendedName>
</protein>
<dbReference type="InterPro" id="IPR044060">
    <property type="entry name" value="Bacterial_rp_domain"/>
</dbReference>
<accession>A0A2W4SFR0</accession>
<evidence type="ECO:0000313" key="3">
    <source>
        <dbReference type="EMBL" id="PZN74310.1"/>
    </source>
</evidence>
<feature type="chain" id="PRO_5015997427" description="Bacterial repeat domain-containing protein" evidence="1">
    <location>
        <begin position="23"/>
        <end position="455"/>
    </location>
</feature>
<reference evidence="3 4" key="1">
    <citation type="journal article" date="2018" name="Aquat. Microb. Ecol.">
        <title>Gammaproteobacterial methanotrophs dominate.</title>
        <authorList>
            <person name="Rissanen A.J."/>
            <person name="Saarenheimo J."/>
            <person name="Tiirola M."/>
            <person name="Peura S."/>
            <person name="Aalto S.L."/>
            <person name="Karvinen A."/>
            <person name="Nykanen H."/>
        </authorList>
    </citation>
    <scope>NUCLEOTIDE SEQUENCE [LARGE SCALE GENOMIC DNA]</scope>
    <source>
        <strain evidence="3">AMbin10</strain>
    </source>
</reference>
<comment type="caution">
    <text evidence="3">The sequence shown here is derived from an EMBL/GenBank/DDBJ whole genome shotgun (WGS) entry which is preliminary data.</text>
</comment>
<dbReference type="Pfam" id="PF18998">
    <property type="entry name" value="Flg_new_2"/>
    <property type="match status" value="1"/>
</dbReference>
<feature type="domain" description="Bacterial repeat" evidence="2">
    <location>
        <begin position="378"/>
        <end position="434"/>
    </location>
</feature>
<dbReference type="AlphaFoldDB" id="A0A2W4SFR0"/>
<keyword evidence="1" id="KW-0732">Signal</keyword>
<gene>
    <name evidence="3" type="ORF">DM484_21535</name>
</gene>
<dbReference type="Proteomes" id="UP000249396">
    <property type="component" value="Unassembled WGS sequence"/>
</dbReference>
<evidence type="ECO:0000259" key="2">
    <source>
        <dbReference type="Pfam" id="PF18998"/>
    </source>
</evidence>
<evidence type="ECO:0000256" key="1">
    <source>
        <dbReference type="SAM" id="SignalP"/>
    </source>
</evidence>
<organism evidence="3 4">
    <name type="scientific">Candidatus Methylumidiphilus alinenensis</name>
    <dbReference type="NCBI Taxonomy" id="2202197"/>
    <lineage>
        <taxon>Bacteria</taxon>
        <taxon>Pseudomonadati</taxon>
        <taxon>Pseudomonadota</taxon>
        <taxon>Gammaproteobacteria</taxon>
        <taxon>Methylococcales</taxon>
        <taxon>Candidatus Methylumidiphilus</taxon>
    </lineage>
</organism>
<name>A0A2W4SFR0_9GAMM</name>
<evidence type="ECO:0000313" key="4">
    <source>
        <dbReference type="Proteomes" id="UP000249396"/>
    </source>
</evidence>
<proteinExistence type="predicted"/>
<dbReference type="EMBL" id="QJPH01000432">
    <property type="protein sequence ID" value="PZN74310.1"/>
    <property type="molecule type" value="Genomic_DNA"/>
</dbReference>
<sequence>MDKLLLSIAFIMASFLALPAVADYAFTSLDVPGAMSTTPTSINDRGQVAGYYTDAATHEHGFMYSGGAFNTLDVPGAVAYDTQTISTSININASGQIAGFYSDATGVFHGFVYSGGAFTTLDAPGSMDTYVAGINASGHLAGFYTDASKLNHGFVYSGGSFTILDAPGSVSTRLTSINDSGQVAGALYQAGHGEQGPWGFINYPKGFLFSGGVFTILDPISTPSYYDPLGIPTYSWASSINASGQVAGYATYGPTHSSFVYSKGTFTFLNAPGSDFTTITILSNGEAVGFYENIINERTTLAFNSVVYSNGMFITLDLQVATSIGIASINASGKLAGSYIDFNGNTHGFVAVPTPLTVSNANSAGGTIVSNVGGIDCGTTCSANFSSGTAVTLTAIPASGYEFTGWGGACSGYGNSCKVTTVNAAQTVTANFAPFKIRQPSWKRVINSLIIQGGG</sequence>
<feature type="signal peptide" evidence="1">
    <location>
        <begin position="1"/>
        <end position="22"/>
    </location>
</feature>